<evidence type="ECO:0000313" key="4">
    <source>
        <dbReference type="Proteomes" id="UP000271098"/>
    </source>
</evidence>
<dbReference type="GO" id="GO:0071025">
    <property type="term" value="P:RNA surveillance"/>
    <property type="evidence" value="ECO:0007669"/>
    <property type="project" value="InterPro"/>
</dbReference>
<evidence type="ECO:0000259" key="2">
    <source>
        <dbReference type="Pfam" id="PF03464"/>
    </source>
</evidence>
<dbReference type="InterPro" id="IPR042226">
    <property type="entry name" value="eFR1_2_sf"/>
</dbReference>
<keyword evidence="1" id="KW-0732">Signal</keyword>
<dbReference type="AlphaFoldDB" id="A0A183EIG8"/>
<dbReference type="PANTHER" id="PTHR10853">
    <property type="entry name" value="PELOTA"/>
    <property type="match status" value="1"/>
</dbReference>
<name>A0A183EIG8_9BILA</name>
<dbReference type="GO" id="GO:0032790">
    <property type="term" value="P:ribosome disassembly"/>
    <property type="evidence" value="ECO:0007669"/>
    <property type="project" value="TreeGrafter"/>
</dbReference>
<evidence type="ECO:0000313" key="3">
    <source>
        <dbReference type="EMBL" id="VDN36757.1"/>
    </source>
</evidence>
<dbReference type="PANTHER" id="PTHR10853:SF0">
    <property type="entry name" value="PROTEIN PELOTA HOMOLOG"/>
    <property type="match status" value="1"/>
</dbReference>
<proteinExistence type="predicted"/>
<organism evidence="5">
    <name type="scientific">Gongylonema pulchrum</name>
    <dbReference type="NCBI Taxonomy" id="637853"/>
    <lineage>
        <taxon>Eukaryota</taxon>
        <taxon>Metazoa</taxon>
        <taxon>Ecdysozoa</taxon>
        <taxon>Nematoda</taxon>
        <taxon>Chromadorea</taxon>
        <taxon>Rhabditida</taxon>
        <taxon>Spirurina</taxon>
        <taxon>Spiruromorpha</taxon>
        <taxon>Spiruroidea</taxon>
        <taxon>Gongylonematidae</taxon>
        <taxon>Gongylonema</taxon>
    </lineage>
</organism>
<dbReference type="GO" id="GO:0005737">
    <property type="term" value="C:cytoplasm"/>
    <property type="evidence" value="ECO:0007669"/>
    <property type="project" value="TreeGrafter"/>
</dbReference>
<reference evidence="5" key="1">
    <citation type="submission" date="2016-06" db="UniProtKB">
        <authorList>
            <consortium name="WormBaseParasite"/>
        </authorList>
    </citation>
    <scope>IDENTIFICATION</scope>
</reference>
<dbReference type="InterPro" id="IPR005141">
    <property type="entry name" value="eRF1_2"/>
</dbReference>
<keyword evidence="4" id="KW-1185">Reference proteome</keyword>
<dbReference type="GO" id="GO:0070651">
    <property type="term" value="P:nonfunctional rRNA decay"/>
    <property type="evidence" value="ECO:0007669"/>
    <property type="project" value="TreeGrafter"/>
</dbReference>
<dbReference type="EMBL" id="UYRT01091080">
    <property type="protein sequence ID" value="VDN36757.1"/>
    <property type="molecule type" value="Genomic_DNA"/>
</dbReference>
<dbReference type="OrthoDB" id="10249111at2759"/>
<feature type="signal peptide" evidence="1">
    <location>
        <begin position="1"/>
        <end position="20"/>
    </location>
</feature>
<reference evidence="3 4" key="2">
    <citation type="submission" date="2018-11" db="EMBL/GenBank/DDBJ databases">
        <authorList>
            <consortium name="Pathogen Informatics"/>
        </authorList>
    </citation>
    <scope>NUCLEOTIDE SEQUENCE [LARGE SCALE GENOMIC DNA]</scope>
</reference>
<dbReference type="Pfam" id="PF03464">
    <property type="entry name" value="eRF1_2"/>
    <property type="match status" value="1"/>
</dbReference>
<dbReference type="WBParaSite" id="GPUH_0002078401-mRNA-1">
    <property type="protein sequence ID" value="GPUH_0002078401-mRNA-1"/>
    <property type="gene ID" value="GPUH_0002078401"/>
</dbReference>
<accession>A0A183EIG8</accession>
<feature type="domain" description="eRF1" evidence="2">
    <location>
        <begin position="1"/>
        <end position="114"/>
    </location>
</feature>
<evidence type="ECO:0000313" key="5">
    <source>
        <dbReference type="WBParaSite" id="GPUH_0002078401-mRNA-1"/>
    </source>
</evidence>
<dbReference type="SUPFAM" id="SSF53137">
    <property type="entry name" value="Translational machinery components"/>
    <property type="match status" value="1"/>
</dbReference>
<protein>
    <submittedName>
        <fullName evidence="5">ERF1_2 domain-containing protein</fullName>
    </submittedName>
</protein>
<sequence>MHEGLAHLCLLTATMTIVKAKIDMQIPRKRKGYAGQHDRGIQRFFEAIAAAFIRHVDLKVVKCVLIASRGFLNEQFLAYLMNYAEKQSNKPILENRSKFLLAHSSSGFKHALKE</sequence>
<gene>
    <name evidence="3" type="ORF">GPUH_LOCUS20759</name>
</gene>
<dbReference type="GO" id="GO:0070481">
    <property type="term" value="P:nuclear-transcribed mRNA catabolic process, non-stop decay"/>
    <property type="evidence" value="ECO:0007669"/>
    <property type="project" value="InterPro"/>
</dbReference>
<feature type="chain" id="PRO_5043139166" evidence="1">
    <location>
        <begin position="21"/>
        <end position="114"/>
    </location>
</feature>
<evidence type="ECO:0000256" key="1">
    <source>
        <dbReference type="SAM" id="SignalP"/>
    </source>
</evidence>
<dbReference type="GO" id="GO:0070966">
    <property type="term" value="P:nuclear-transcribed mRNA catabolic process, no-go decay"/>
    <property type="evidence" value="ECO:0007669"/>
    <property type="project" value="InterPro"/>
</dbReference>
<dbReference type="Gene3D" id="3.30.420.60">
    <property type="entry name" value="eRF1 domain 2"/>
    <property type="match status" value="1"/>
</dbReference>
<dbReference type="InterPro" id="IPR004405">
    <property type="entry name" value="TF_pelota"/>
</dbReference>
<dbReference type="Proteomes" id="UP000271098">
    <property type="component" value="Unassembled WGS sequence"/>
</dbReference>